<dbReference type="Pfam" id="PF06537">
    <property type="entry name" value="DHOR"/>
    <property type="match status" value="1"/>
</dbReference>
<evidence type="ECO:0000259" key="6">
    <source>
        <dbReference type="PROSITE" id="PS51007"/>
    </source>
</evidence>
<dbReference type="InterPro" id="IPR036909">
    <property type="entry name" value="Cyt_c-like_dom_sf"/>
</dbReference>
<dbReference type="InterPro" id="IPR009056">
    <property type="entry name" value="Cyt_c-like_dom"/>
</dbReference>
<feature type="domain" description="Cytochrome c" evidence="6">
    <location>
        <begin position="336"/>
        <end position="468"/>
    </location>
</feature>
<keyword evidence="2 4" id="KW-0479">Metal-binding</keyword>
<evidence type="ECO:0000256" key="2">
    <source>
        <dbReference type="ARBA" id="ARBA00022723"/>
    </source>
</evidence>
<dbReference type="Proteomes" id="UP000005744">
    <property type="component" value="Unassembled WGS sequence"/>
</dbReference>
<dbReference type="PANTHER" id="PTHR30600:SF4">
    <property type="entry name" value="CYTOCHROME C DOMAIN-CONTAINING PROTEIN"/>
    <property type="match status" value="1"/>
</dbReference>
<reference evidence="7 8" key="1">
    <citation type="submission" date="2011-11" db="EMBL/GenBank/DDBJ databases">
        <title>Improved High-Quality Draft sequence of Beggiatoa alba B18lD.</title>
        <authorList>
            <consortium name="US DOE Joint Genome Institute"/>
            <person name="Lucas S."/>
            <person name="Han J."/>
            <person name="Lapidus A."/>
            <person name="Cheng J.-F."/>
            <person name="Goodwin L."/>
            <person name="Pitluck S."/>
            <person name="Peters L."/>
            <person name="Mikhailova N."/>
            <person name="Held B."/>
            <person name="Detter J.C."/>
            <person name="Han C."/>
            <person name="Tapia R."/>
            <person name="Land M."/>
            <person name="Hauser L."/>
            <person name="Kyrpides N."/>
            <person name="Ivanova N."/>
            <person name="Pagani I."/>
            <person name="Samuel K."/>
            <person name="Teske A."/>
            <person name="Mueller J."/>
            <person name="Woyke T."/>
        </authorList>
    </citation>
    <scope>NUCLEOTIDE SEQUENCE [LARGE SCALE GENOMIC DNA]</scope>
    <source>
        <strain evidence="7 8">B18LD</strain>
    </source>
</reference>
<accession>I3CJ13</accession>
<proteinExistence type="predicted"/>
<evidence type="ECO:0000256" key="1">
    <source>
        <dbReference type="ARBA" id="ARBA00022617"/>
    </source>
</evidence>
<evidence type="ECO:0000313" key="7">
    <source>
        <dbReference type="EMBL" id="EIJ43606.1"/>
    </source>
</evidence>
<dbReference type="Gene3D" id="1.10.760.10">
    <property type="entry name" value="Cytochrome c-like domain"/>
    <property type="match status" value="1"/>
</dbReference>
<dbReference type="eggNOG" id="COG3488">
    <property type="taxonomic scope" value="Bacteria"/>
</dbReference>
<keyword evidence="1 4" id="KW-0349">Heme</keyword>
<dbReference type="OrthoDB" id="9805202at2"/>
<organism evidence="7 8">
    <name type="scientific">Beggiatoa alba B18LD</name>
    <dbReference type="NCBI Taxonomy" id="395493"/>
    <lineage>
        <taxon>Bacteria</taxon>
        <taxon>Pseudomonadati</taxon>
        <taxon>Pseudomonadota</taxon>
        <taxon>Gammaproteobacteria</taxon>
        <taxon>Thiotrichales</taxon>
        <taxon>Thiotrichaceae</taxon>
        <taxon>Beggiatoa</taxon>
    </lineage>
</organism>
<evidence type="ECO:0000256" key="5">
    <source>
        <dbReference type="SAM" id="SignalP"/>
    </source>
</evidence>
<protein>
    <submittedName>
        <fullName evidence="7">Putative thiol oxidoreductase</fullName>
    </submittedName>
</protein>
<dbReference type="SUPFAM" id="SSF46626">
    <property type="entry name" value="Cytochrome c"/>
    <property type="match status" value="1"/>
</dbReference>
<dbReference type="GO" id="GO:0020037">
    <property type="term" value="F:heme binding"/>
    <property type="evidence" value="ECO:0007669"/>
    <property type="project" value="InterPro"/>
</dbReference>
<dbReference type="AlphaFoldDB" id="I3CJ13"/>
<feature type="signal peptide" evidence="5">
    <location>
        <begin position="1"/>
        <end position="19"/>
    </location>
</feature>
<evidence type="ECO:0000256" key="4">
    <source>
        <dbReference type="PROSITE-ProRule" id="PRU00433"/>
    </source>
</evidence>
<dbReference type="PANTHER" id="PTHR30600">
    <property type="entry name" value="CYTOCHROME C PEROXIDASE-RELATED"/>
    <property type="match status" value="1"/>
</dbReference>
<keyword evidence="3 4" id="KW-0408">Iron</keyword>
<dbReference type="GO" id="GO:0004130">
    <property type="term" value="F:cytochrome-c peroxidase activity"/>
    <property type="evidence" value="ECO:0007669"/>
    <property type="project" value="TreeGrafter"/>
</dbReference>
<dbReference type="InterPro" id="IPR051395">
    <property type="entry name" value="Cytochrome_c_Peroxidase/MauG"/>
</dbReference>
<sequence>MIKQLGVLTLLLNSPFAFAIDFSKAEPNEALSGGATTVTNTTVNAFSLPAANMPISRRDNFSIGNAFFRQPWVTAPSTTTARDGLGALFITNACQNCHIKDGRGSPPAKADDDFISILLRLSLPAVTEEQKAQVKKTGVIPEPTYGDQLQNFAIQGVPAEGKPIVTYTEIPVSFADGEVINLRKPHYDIKNLQYGELHKDVLMSPRVAQPMIGLGLVDAIPEASILANADPDDKNNDGISGRPNYVWDVEKQQSVMGRIGWKSNMPNIHQQTAGAFNGDIGITSVLFPANNCTEKQTACQNAANGGEPEITAELLDFVTFYARTLAVPARRNVDDPTVLKGKSIFYGLNCIACHTPQFQTGELTNLPEVSNQTIRPYSDFLLHDMGDGLADGRPDFDATGNEWRTQPLWGIGLTETVNGHTQFLHDGRARNLMEAILWHGGEAETIKQNVLKLAKPDREALIKFLESL</sequence>
<dbReference type="PIRSF" id="PIRSF028099">
    <property type="entry name" value="DUF1111"/>
    <property type="match status" value="1"/>
</dbReference>
<evidence type="ECO:0000256" key="3">
    <source>
        <dbReference type="ARBA" id="ARBA00023004"/>
    </source>
</evidence>
<dbReference type="GO" id="GO:0046872">
    <property type="term" value="F:metal ion binding"/>
    <property type="evidence" value="ECO:0007669"/>
    <property type="project" value="UniProtKB-KW"/>
</dbReference>
<dbReference type="HOGENOM" id="CLU_033900_1_0_6"/>
<keyword evidence="8" id="KW-1185">Reference proteome</keyword>
<feature type="chain" id="PRO_5003669285" evidence="5">
    <location>
        <begin position="20"/>
        <end position="468"/>
    </location>
</feature>
<dbReference type="InterPro" id="IPR010538">
    <property type="entry name" value="DHOR"/>
</dbReference>
<dbReference type="RefSeq" id="WP_002690920.1">
    <property type="nucleotide sequence ID" value="NZ_JH600070.1"/>
</dbReference>
<dbReference type="EMBL" id="JH600070">
    <property type="protein sequence ID" value="EIJ43606.1"/>
    <property type="molecule type" value="Genomic_DNA"/>
</dbReference>
<dbReference type="PROSITE" id="PS51007">
    <property type="entry name" value="CYTC"/>
    <property type="match status" value="1"/>
</dbReference>
<keyword evidence="5" id="KW-0732">Signal</keyword>
<dbReference type="GO" id="GO:0009055">
    <property type="term" value="F:electron transfer activity"/>
    <property type="evidence" value="ECO:0007669"/>
    <property type="project" value="InterPro"/>
</dbReference>
<name>I3CJ13_9GAMM</name>
<evidence type="ECO:0000313" key="8">
    <source>
        <dbReference type="Proteomes" id="UP000005744"/>
    </source>
</evidence>
<gene>
    <name evidence="7" type="ORF">BegalDRAFT_2771</name>
</gene>
<dbReference type="STRING" id="395493.BegalDRAFT_2771"/>